<dbReference type="EMBL" id="CP096659">
    <property type="protein sequence ID" value="UPV75687.1"/>
    <property type="molecule type" value="Genomic_DNA"/>
</dbReference>
<evidence type="ECO:0000256" key="2">
    <source>
        <dbReference type="ARBA" id="ARBA00022679"/>
    </source>
</evidence>
<reference evidence="7 8" key="1">
    <citation type="submission" date="2022-04" db="EMBL/GenBank/DDBJ databases">
        <title>Diverse halophilic archaea isolated from saline environments.</title>
        <authorList>
            <person name="Cui H.-L."/>
        </authorList>
    </citation>
    <scope>NUCLEOTIDE SEQUENCE [LARGE SCALE GENOMIC DNA]</scope>
    <source>
        <strain evidence="7 8">XZYJT49</strain>
    </source>
</reference>
<protein>
    <recommendedName>
        <fullName evidence="5">Probable RNA 2'-phosphotransferase</fullName>
        <ecNumber evidence="5">2.7.1.-</ecNumber>
    </recommendedName>
</protein>
<keyword evidence="3 5" id="KW-0520">NAD</keyword>
<comment type="function">
    <text evidence="4 5">Removes the 2'-phosphate from RNA via an intermediate in which the phosphate is ADP-ribosylated by NAD followed by a presumed transesterification to release the RNA and generate ADP-ribose 1''-2''-cyclic phosphate (APPR&gt;P). May function as an ADP-ribosylase.</text>
</comment>
<dbReference type="GO" id="GO:0003950">
    <property type="term" value="F:NAD+ poly-ADP-ribosyltransferase activity"/>
    <property type="evidence" value="ECO:0007669"/>
    <property type="project" value="InterPro"/>
</dbReference>
<gene>
    <name evidence="5" type="primary">kptA</name>
    <name evidence="7" type="ORF">M0R89_06385</name>
</gene>
<dbReference type="EC" id="2.7.1.-" evidence="5"/>
<evidence type="ECO:0000256" key="1">
    <source>
        <dbReference type="ARBA" id="ARBA00009836"/>
    </source>
</evidence>
<keyword evidence="2 5" id="KW-0808">Transferase</keyword>
<feature type="region of interest" description="Disordered" evidence="6">
    <location>
        <begin position="200"/>
        <end position="223"/>
    </location>
</feature>
<accession>A0A8U0HXP5</accession>
<comment type="similarity">
    <text evidence="1 5">Belongs to the KptA/TPT1 family.</text>
</comment>
<dbReference type="InterPro" id="IPR002745">
    <property type="entry name" value="Ptrans_KptA/Tpt1"/>
</dbReference>
<keyword evidence="8" id="KW-1185">Reference proteome</keyword>
<dbReference type="Proteomes" id="UP000830729">
    <property type="component" value="Chromosome"/>
</dbReference>
<evidence type="ECO:0000256" key="4">
    <source>
        <dbReference type="ARBA" id="ARBA00025212"/>
    </source>
</evidence>
<evidence type="ECO:0000313" key="8">
    <source>
        <dbReference type="Proteomes" id="UP000830729"/>
    </source>
</evidence>
<dbReference type="GO" id="GO:0000215">
    <property type="term" value="F:tRNA 2'-phosphotransferase activity"/>
    <property type="evidence" value="ECO:0007669"/>
    <property type="project" value="TreeGrafter"/>
</dbReference>
<dbReference type="InterPro" id="IPR022928">
    <property type="entry name" value="RNA_2'-PTrans_KptA"/>
</dbReference>
<dbReference type="Gene3D" id="3.20.170.30">
    <property type="match status" value="1"/>
</dbReference>
<evidence type="ECO:0000256" key="3">
    <source>
        <dbReference type="ARBA" id="ARBA00023027"/>
    </source>
</evidence>
<evidence type="ECO:0000256" key="5">
    <source>
        <dbReference type="HAMAP-Rule" id="MF_00299"/>
    </source>
</evidence>
<sequence length="223" mass="24335">MTDSIYRCPDHGFVTGPEGETPACPECDRSVERILSGERRRRLSKFVSGALRHFPDDAGLDLDEQGWTDYDDLADAVVRKYDWADPDHLAAVAATDPKGRFEEENGRVRASYGHSVDVTLGATAEGEGGEVPDRLYHGTDPANLDSILAEGLRPMGRQEVHLSGSRAAAREVGRRHASTPVVLEIDAAEMVADGLRVDRRGEETYTADAVPPEYLAASDDRSQ</sequence>
<dbReference type="SUPFAM" id="SSF56399">
    <property type="entry name" value="ADP-ribosylation"/>
    <property type="match status" value="1"/>
</dbReference>
<dbReference type="PANTHER" id="PTHR12684:SF2">
    <property type="entry name" value="TRNA 2'-PHOSPHOTRANSFERASE 1"/>
    <property type="match status" value="1"/>
</dbReference>
<dbReference type="Gene3D" id="1.10.10.970">
    <property type="entry name" value="RNA 2'-phosphotransferase, Tpt1/KptA family, N-terminal domain"/>
    <property type="match status" value="1"/>
</dbReference>
<dbReference type="KEGG" id="halx:M0R89_06385"/>
<dbReference type="PANTHER" id="PTHR12684">
    <property type="entry name" value="PUTATIVE PHOSPHOTRANSFERASE"/>
    <property type="match status" value="1"/>
</dbReference>
<dbReference type="Pfam" id="PF01885">
    <property type="entry name" value="PTS_2-RNA"/>
    <property type="match status" value="1"/>
</dbReference>
<proteinExistence type="inferred from homology"/>
<dbReference type="GO" id="GO:0006388">
    <property type="term" value="P:tRNA splicing, via endonucleolytic cleavage and ligation"/>
    <property type="evidence" value="ECO:0007669"/>
    <property type="project" value="UniProtKB-UniRule"/>
</dbReference>
<evidence type="ECO:0000256" key="6">
    <source>
        <dbReference type="SAM" id="MobiDB-lite"/>
    </source>
</evidence>
<name>A0A8U0HXP5_9EURY</name>
<dbReference type="InterPro" id="IPR042081">
    <property type="entry name" value="RNA_2'-PTrans_C"/>
</dbReference>
<dbReference type="HAMAP" id="MF_00299">
    <property type="entry name" value="KptA"/>
    <property type="match status" value="1"/>
</dbReference>
<dbReference type="InterPro" id="IPR042080">
    <property type="entry name" value="RNA_2'-PTrans_N"/>
</dbReference>
<evidence type="ECO:0000313" key="7">
    <source>
        <dbReference type="EMBL" id="UPV75687.1"/>
    </source>
</evidence>
<dbReference type="AlphaFoldDB" id="A0A8U0HXP5"/>
<organism evidence="7 8">
    <name type="scientific">Halorussus limi</name>
    <dbReference type="NCBI Taxonomy" id="2938695"/>
    <lineage>
        <taxon>Archaea</taxon>
        <taxon>Methanobacteriati</taxon>
        <taxon>Methanobacteriota</taxon>
        <taxon>Stenosarchaea group</taxon>
        <taxon>Halobacteria</taxon>
        <taxon>Halobacteriales</taxon>
        <taxon>Haladaptataceae</taxon>
        <taxon>Halorussus</taxon>
    </lineage>
</organism>